<keyword evidence="4 6" id="KW-0732">Signal</keyword>
<keyword evidence="5" id="KW-0325">Glycoprotein</keyword>
<comment type="similarity">
    <text evidence="2">Belongs to the GILT family.</text>
</comment>
<dbReference type="Pfam" id="PF03227">
    <property type="entry name" value="GILT"/>
    <property type="match status" value="1"/>
</dbReference>
<feature type="signal peptide" evidence="6">
    <location>
        <begin position="1"/>
        <end position="24"/>
    </location>
</feature>
<sequence>MRTKMNLLLVLAISLMFGTATVFGEEPLKVTLFYESYCPDSIKFIKTQLSDAWERLENNIVVDMVPFGNAEQRWVNGKITFECQHGAKECTGNKLHACAILKLCGES</sequence>
<name>A0A1B6K958_9HEMI</name>
<evidence type="ECO:0000256" key="6">
    <source>
        <dbReference type="SAM" id="SignalP"/>
    </source>
</evidence>
<protein>
    <recommendedName>
        <fullName evidence="8">Saposin A-type domain-containing protein</fullName>
    </recommendedName>
</protein>
<evidence type="ECO:0000256" key="5">
    <source>
        <dbReference type="ARBA" id="ARBA00023180"/>
    </source>
</evidence>
<organism evidence="7">
    <name type="scientific">Graphocephala atropunctata</name>
    <dbReference type="NCBI Taxonomy" id="36148"/>
    <lineage>
        <taxon>Eukaryota</taxon>
        <taxon>Metazoa</taxon>
        <taxon>Ecdysozoa</taxon>
        <taxon>Arthropoda</taxon>
        <taxon>Hexapoda</taxon>
        <taxon>Insecta</taxon>
        <taxon>Pterygota</taxon>
        <taxon>Neoptera</taxon>
        <taxon>Paraneoptera</taxon>
        <taxon>Hemiptera</taxon>
        <taxon>Auchenorrhyncha</taxon>
        <taxon>Membracoidea</taxon>
        <taxon>Cicadellidae</taxon>
        <taxon>Cicadellinae</taxon>
        <taxon>Cicadellini</taxon>
        <taxon>Graphocephala</taxon>
    </lineage>
</organism>
<proteinExistence type="inferred from homology"/>
<evidence type="ECO:0000256" key="3">
    <source>
        <dbReference type="ARBA" id="ARBA00022525"/>
    </source>
</evidence>
<evidence type="ECO:0000256" key="4">
    <source>
        <dbReference type="ARBA" id="ARBA00022729"/>
    </source>
</evidence>
<dbReference type="GO" id="GO:0005576">
    <property type="term" value="C:extracellular region"/>
    <property type="evidence" value="ECO:0007669"/>
    <property type="project" value="UniProtKB-SubCell"/>
</dbReference>
<evidence type="ECO:0000256" key="1">
    <source>
        <dbReference type="ARBA" id="ARBA00004613"/>
    </source>
</evidence>
<dbReference type="GO" id="GO:0016671">
    <property type="term" value="F:oxidoreductase activity, acting on a sulfur group of donors, disulfide as acceptor"/>
    <property type="evidence" value="ECO:0007669"/>
    <property type="project" value="InterPro"/>
</dbReference>
<feature type="chain" id="PRO_5008586374" description="Saposin A-type domain-containing protein" evidence="6">
    <location>
        <begin position="25"/>
        <end position="107"/>
    </location>
</feature>
<evidence type="ECO:0000313" key="7">
    <source>
        <dbReference type="EMBL" id="JAT07983.1"/>
    </source>
</evidence>
<reference evidence="7" key="1">
    <citation type="submission" date="2015-11" db="EMBL/GenBank/DDBJ databases">
        <title>De novo transcriptome assembly of four potential Pierce s Disease insect vectors from Arizona vineyards.</title>
        <authorList>
            <person name="Tassone E.E."/>
        </authorList>
    </citation>
    <scope>NUCLEOTIDE SEQUENCE</scope>
</reference>
<dbReference type="PANTHER" id="PTHR13234:SF8">
    <property type="entry name" value="GAMMA-INTERFERON-INDUCIBLE LYSOSOMAL THIOL REDUCTASE"/>
    <property type="match status" value="1"/>
</dbReference>
<keyword evidence="3" id="KW-0964">Secreted</keyword>
<gene>
    <name evidence="7" type="ORF">g.50881</name>
</gene>
<dbReference type="EMBL" id="GEBQ01031994">
    <property type="protein sequence ID" value="JAT07983.1"/>
    <property type="molecule type" value="Transcribed_RNA"/>
</dbReference>
<accession>A0A1B6K958</accession>
<dbReference type="PANTHER" id="PTHR13234">
    <property type="entry name" value="GAMMA-INTERFERON INDUCIBLE LYSOSOMAL THIOL REDUCTASE GILT"/>
    <property type="match status" value="1"/>
</dbReference>
<dbReference type="AlphaFoldDB" id="A0A1B6K958"/>
<feature type="non-terminal residue" evidence="7">
    <location>
        <position position="107"/>
    </location>
</feature>
<evidence type="ECO:0008006" key="8">
    <source>
        <dbReference type="Google" id="ProtNLM"/>
    </source>
</evidence>
<evidence type="ECO:0000256" key="2">
    <source>
        <dbReference type="ARBA" id="ARBA00005679"/>
    </source>
</evidence>
<dbReference type="InterPro" id="IPR004911">
    <property type="entry name" value="Interferon-induced_GILT"/>
</dbReference>
<comment type="subcellular location">
    <subcellularLocation>
        <location evidence="1">Secreted</location>
    </subcellularLocation>
</comment>